<evidence type="ECO:0000313" key="3">
    <source>
        <dbReference type="Proteomes" id="UP000053424"/>
    </source>
</evidence>
<dbReference type="Proteomes" id="UP000053424">
    <property type="component" value="Unassembled WGS sequence"/>
</dbReference>
<keyword evidence="3" id="KW-1185">Reference proteome</keyword>
<evidence type="ECO:0000256" key="1">
    <source>
        <dbReference type="SAM" id="SignalP"/>
    </source>
</evidence>
<dbReference type="OrthoDB" id="10505544at2759"/>
<reference evidence="3" key="2">
    <citation type="submission" date="2015-01" db="EMBL/GenBank/DDBJ databases">
        <title>Evolutionary Origins and Diversification of the Mycorrhizal Mutualists.</title>
        <authorList>
            <consortium name="DOE Joint Genome Institute"/>
            <consortium name="Mycorrhizal Genomics Consortium"/>
            <person name="Kohler A."/>
            <person name="Kuo A."/>
            <person name="Nagy L.G."/>
            <person name="Floudas D."/>
            <person name="Copeland A."/>
            <person name="Barry K.W."/>
            <person name="Cichocki N."/>
            <person name="Veneault-Fourrey C."/>
            <person name="LaButti K."/>
            <person name="Lindquist E.A."/>
            <person name="Lipzen A."/>
            <person name="Lundell T."/>
            <person name="Morin E."/>
            <person name="Murat C."/>
            <person name="Riley R."/>
            <person name="Ohm R."/>
            <person name="Sun H."/>
            <person name="Tunlid A."/>
            <person name="Henrissat B."/>
            <person name="Grigoriev I.V."/>
            <person name="Hibbett D.S."/>
            <person name="Martin F."/>
        </authorList>
    </citation>
    <scope>NUCLEOTIDE SEQUENCE [LARGE SCALE GENOMIC DNA]</scope>
    <source>
        <strain evidence="3">h7</strain>
    </source>
</reference>
<gene>
    <name evidence="2" type="ORF">M413DRAFT_446963</name>
</gene>
<feature type="chain" id="PRO_5002158797" evidence="1">
    <location>
        <begin position="21"/>
        <end position="85"/>
    </location>
</feature>
<protein>
    <submittedName>
        <fullName evidence="2">Uncharacterized protein</fullName>
    </submittedName>
</protein>
<name>A0A0C2XP88_HEBCY</name>
<evidence type="ECO:0000313" key="2">
    <source>
        <dbReference type="EMBL" id="KIM39458.1"/>
    </source>
</evidence>
<accession>A0A0C2XP88</accession>
<dbReference type="EMBL" id="KN831785">
    <property type="protein sequence ID" value="KIM39458.1"/>
    <property type="molecule type" value="Genomic_DNA"/>
</dbReference>
<proteinExistence type="predicted"/>
<keyword evidence="1" id="KW-0732">Signal</keyword>
<feature type="signal peptide" evidence="1">
    <location>
        <begin position="1"/>
        <end position="20"/>
    </location>
</feature>
<sequence>MKFTIVATVSALLMASASLAYPTEFNEAEIYRRSGTLTCKQHNDQIVCPTVFHCVGGSIVAKPGVASRLVTLNQVCTTSRRCSCT</sequence>
<organism evidence="2 3">
    <name type="scientific">Hebeloma cylindrosporum</name>
    <dbReference type="NCBI Taxonomy" id="76867"/>
    <lineage>
        <taxon>Eukaryota</taxon>
        <taxon>Fungi</taxon>
        <taxon>Dikarya</taxon>
        <taxon>Basidiomycota</taxon>
        <taxon>Agaricomycotina</taxon>
        <taxon>Agaricomycetes</taxon>
        <taxon>Agaricomycetidae</taxon>
        <taxon>Agaricales</taxon>
        <taxon>Agaricineae</taxon>
        <taxon>Hymenogastraceae</taxon>
        <taxon>Hebeloma</taxon>
    </lineage>
</organism>
<reference evidence="2 3" key="1">
    <citation type="submission" date="2014-04" db="EMBL/GenBank/DDBJ databases">
        <authorList>
            <consortium name="DOE Joint Genome Institute"/>
            <person name="Kuo A."/>
            <person name="Gay G."/>
            <person name="Dore J."/>
            <person name="Kohler A."/>
            <person name="Nagy L.G."/>
            <person name="Floudas D."/>
            <person name="Copeland A."/>
            <person name="Barry K.W."/>
            <person name="Cichocki N."/>
            <person name="Veneault-Fourrey C."/>
            <person name="LaButti K."/>
            <person name="Lindquist E.A."/>
            <person name="Lipzen A."/>
            <person name="Lundell T."/>
            <person name="Morin E."/>
            <person name="Murat C."/>
            <person name="Sun H."/>
            <person name="Tunlid A."/>
            <person name="Henrissat B."/>
            <person name="Grigoriev I.V."/>
            <person name="Hibbett D.S."/>
            <person name="Martin F."/>
            <person name="Nordberg H.P."/>
            <person name="Cantor M.N."/>
            <person name="Hua S.X."/>
        </authorList>
    </citation>
    <scope>NUCLEOTIDE SEQUENCE [LARGE SCALE GENOMIC DNA]</scope>
    <source>
        <strain evidence="3">h7</strain>
    </source>
</reference>
<dbReference type="AlphaFoldDB" id="A0A0C2XP88"/>
<dbReference type="HOGENOM" id="CLU_2512879_0_0_1"/>